<dbReference type="SUPFAM" id="SSF52200">
    <property type="entry name" value="Toll/Interleukin receptor TIR domain"/>
    <property type="match status" value="1"/>
</dbReference>
<dbReference type="RefSeq" id="WP_176067772.1">
    <property type="nucleotide sequence ID" value="NZ_BJTG01000009.1"/>
</dbReference>
<gene>
    <name evidence="3" type="ORF">AMYX_35850</name>
</gene>
<proteinExistence type="predicted"/>
<dbReference type="PROSITE" id="PS50104">
    <property type="entry name" value="TIR"/>
    <property type="match status" value="1"/>
</dbReference>
<dbReference type="SMART" id="SM00255">
    <property type="entry name" value="TIR"/>
    <property type="match status" value="1"/>
</dbReference>
<evidence type="ECO:0000259" key="2">
    <source>
        <dbReference type="PROSITE" id="PS50104"/>
    </source>
</evidence>
<protein>
    <recommendedName>
        <fullName evidence="2">TIR domain-containing protein</fullName>
    </recommendedName>
</protein>
<dbReference type="InterPro" id="IPR035897">
    <property type="entry name" value="Toll_tir_struct_dom_sf"/>
</dbReference>
<sequence>MAARSARKSQKSARPDTFEFDVALSFAGEDRHYVEKVARDLRTMGFKVFYDKYEQITLWGKDLYVHLSEIYSRRARYSVLFISRHYARKVWTNHERRAAQSRAFSESSETILPARFDATEIPGLLPTVGYVSLQNLPALELARMIRDKIGRFERAEFLPTLPDRVIEWLLAGDDPEHNGYLRAFRKFLHKEAEGNAETAVHLIEAAVRDAFAQLRLMREEERKALGLLLYHACPASLPRNLHIDLELLCRLTGLDERTLLGQFERLDCLGFNAKTAYHKTHSRKAVRKKYNVLELEFRPAKSELIGNWTMALDAIAYCIAKDFCSQHFLSSFVRLDFSSLSNATRLPERIDEHPTAKLEGASRAPRRPGKSREPREGGRRR</sequence>
<keyword evidence="4" id="KW-1185">Reference proteome</keyword>
<feature type="compositionally biased region" description="Basic and acidic residues" evidence="1">
    <location>
        <begin position="370"/>
        <end position="381"/>
    </location>
</feature>
<accession>A0A7I9VR02</accession>
<dbReference type="Proteomes" id="UP000503640">
    <property type="component" value="Unassembled WGS sequence"/>
</dbReference>
<comment type="caution">
    <text evidence="3">The sequence shown here is derived from an EMBL/GenBank/DDBJ whole genome shotgun (WGS) entry which is preliminary data.</text>
</comment>
<evidence type="ECO:0000313" key="3">
    <source>
        <dbReference type="EMBL" id="GEJ58844.1"/>
    </source>
</evidence>
<organism evidence="3 4">
    <name type="scientific">Anaeromyxobacter diazotrophicus</name>
    <dbReference type="NCBI Taxonomy" id="2590199"/>
    <lineage>
        <taxon>Bacteria</taxon>
        <taxon>Pseudomonadati</taxon>
        <taxon>Myxococcota</taxon>
        <taxon>Myxococcia</taxon>
        <taxon>Myxococcales</taxon>
        <taxon>Cystobacterineae</taxon>
        <taxon>Anaeromyxobacteraceae</taxon>
        <taxon>Anaeromyxobacter</taxon>
    </lineage>
</organism>
<dbReference type="AlphaFoldDB" id="A0A7I9VR02"/>
<dbReference type="Pfam" id="PF13676">
    <property type="entry name" value="TIR_2"/>
    <property type="match status" value="1"/>
</dbReference>
<dbReference type="EMBL" id="BJTG01000009">
    <property type="protein sequence ID" value="GEJ58844.1"/>
    <property type="molecule type" value="Genomic_DNA"/>
</dbReference>
<evidence type="ECO:0000256" key="1">
    <source>
        <dbReference type="SAM" id="MobiDB-lite"/>
    </source>
</evidence>
<dbReference type="InterPro" id="IPR000157">
    <property type="entry name" value="TIR_dom"/>
</dbReference>
<feature type="region of interest" description="Disordered" evidence="1">
    <location>
        <begin position="348"/>
        <end position="381"/>
    </location>
</feature>
<evidence type="ECO:0000313" key="4">
    <source>
        <dbReference type="Proteomes" id="UP000503640"/>
    </source>
</evidence>
<name>A0A7I9VR02_9BACT</name>
<dbReference type="GO" id="GO:0007165">
    <property type="term" value="P:signal transduction"/>
    <property type="evidence" value="ECO:0007669"/>
    <property type="project" value="InterPro"/>
</dbReference>
<dbReference type="Gene3D" id="3.40.50.10140">
    <property type="entry name" value="Toll/interleukin-1 receptor homology (TIR) domain"/>
    <property type="match status" value="1"/>
</dbReference>
<feature type="domain" description="TIR" evidence="2">
    <location>
        <begin position="18"/>
        <end position="149"/>
    </location>
</feature>
<reference evidence="4" key="1">
    <citation type="journal article" date="2020" name="Appl. Environ. Microbiol.">
        <title>Diazotrophic Anaeromyxobacter Isolates from Soils.</title>
        <authorList>
            <person name="Masuda Y."/>
            <person name="Yamanaka H."/>
            <person name="Xu Z.X."/>
            <person name="Shiratori Y."/>
            <person name="Aono T."/>
            <person name="Amachi S."/>
            <person name="Senoo K."/>
            <person name="Itoh H."/>
        </authorList>
    </citation>
    <scope>NUCLEOTIDE SEQUENCE [LARGE SCALE GENOMIC DNA]</scope>
    <source>
        <strain evidence="4">R267</strain>
    </source>
</reference>